<protein>
    <recommendedName>
        <fullName evidence="5">Mce-associated membrane protein</fullName>
    </recommendedName>
</protein>
<gene>
    <name evidence="3" type="ORF">F5972_28830</name>
</gene>
<dbReference type="EMBL" id="VYTZ01000013">
    <property type="protein sequence ID" value="KAA9374974.1"/>
    <property type="molecule type" value="Genomic_DNA"/>
</dbReference>
<dbReference type="Proteomes" id="UP000327011">
    <property type="component" value="Unassembled WGS sequence"/>
</dbReference>
<keyword evidence="2" id="KW-0812">Transmembrane</keyword>
<evidence type="ECO:0008006" key="5">
    <source>
        <dbReference type="Google" id="ProtNLM"/>
    </source>
</evidence>
<evidence type="ECO:0000313" key="4">
    <source>
        <dbReference type="Proteomes" id="UP000327011"/>
    </source>
</evidence>
<accession>A0A5J5JVZ6</accession>
<feature type="compositionally biased region" description="Low complexity" evidence="1">
    <location>
        <begin position="46"/>
        <end position="64"/>
    </location>
</feature>
<organism evidence="3 4">
    <name type="scientific">Microbispora cellulosiformans</name>
    <dbReference type="NCBI Taxonomy" id="2614688"/>
    <lineage>
        <taxon>Bacteria</taxon>
        <taxon>Bacillati</taxon>
        <taxon>Actinomycetota</taxon>
        <taxon>Actinomycetes</taxon>
        <taxon>Streptosporangiales</taxon>
        <taxon>Streptosporangiaceae</taxon>
        <taxon>Microbispora</taxon>
    </lineage>
</organism>
<proteinExistence type="predicted"/>
<evidence type="ECO:0000313" key="3">
    <source>
        <dbReference type="EMBL" id="KAA9374974.1"/>
    </source>
</evidence>
<keyword evidence="2" id="KW-0472">Membrane</keyword>
<keyword evidence="2" id="KW-1133">Transmembrane helix</keyword>
<evidence type="ECO:0000256" key="1">
    <source>
        <dbReference type="SAM" id="MobiDB-lite"/>
    </source>
</evidence>
<feature type="region of interest" description="Disordered" evidence="1">
    <location>
        <begin position="32"/>
        <end position="68"/>
    </location>
</feature>
<dbReference type="RefSeq" id="WP_150937853.1">
    <property type="nucleotide sequence ID" value="NZ_VYTZ01000013.1"/>
</dbReference>
<dbReference type="AlphaFoldDB" id="A0A5J5JVZ6"/>
<reference evidence="3 4" key="1">
    <citation type="submission" date="2019-09" db="EMBL/GenBank/DDBJ databases">
        <title>Screening of Novel Bioactive Compounds from Soil-Associated.</title>
        <authorList>
            <person name="Gong X."/>
        </authorList>
    </citation>
    <scope>NUCLEOTIDE SEQUENCE [LARGE SCALE GENOMIC DNA]</scope>
    <source>
        <strain evidence="3 4">Gxj-6</strain>
    </source>
</reference>
<sequence length="220" mass="23072">MRSRNSDRGKGLAFVAAVVVLAAVGVYLTMSPSSDGDEQARQQSVGRSAATGRATAGGAATAAREPGPVATTPGAFDVYAYLPLSREEIGAAADLARRFTEAYGTFSYDEEAAARAERLTAFATTEFAAQLTRTVTDPAVADQNEADQVVSKGSAKVASIRDMTGAQVVFVVDSTRHVSDRNGQKDVPERFAVTVVKSGADWRVYDLQLADSGQDGDTSP</sequence>
<feature type="transmembrane region" description="Helical" evidence="2">
    <location>
        <begin position="12"/>
        <end position="30"/>
    </location>
</feature>
<name>A0A5J5JVZ6_9ACTN</name>
<comment type="caution">
    <text evidence="3">The sequence shown here is derived from an EMBL/GenBank/DDBJ whole genome shotgun (WGS) entry which is preliminary data.</text>
</comment>
<keyword evidence="4" id="KW-1185">Reference proteome</keyword>
<evidence type="ECO:0000256" key="2">
    <source>
        <dbReference type="SAM" id="Phobius"/>
    </source>
</evidence>